<evidence type="ECO:0000313" key="9">
    <source>
        <dbReference type="RefSeq" id="XP_006825731.1"/>
    </source>
</evidence>
<dbReference type="Gene3D" id="3.40.50.300">
    <property type="entry name" value="P-loop containing nucleotide triphosphate hydrolases"/>
    <property type="match status" value="2"/>
</dbReference>
<evidence type="ECO:0000256" key="3">
    <source>
        <dbReference type="ARBA" id="ARBA00023054"/>
    </source>
</evidence>
<keyword evidence="1" id="KW-0813">Transport</keyword>
<dbReference type="InterPro" id="IPR019514">
    <property type="entry name" value="Syndetin_C"/>
</dbReference>
<feature type="domain" description="DNA2/NAM7 helicase-like C-terminal" evidence="7">
    <location>
        <begin position="102"/>
        <end position="229"/>
    </location>
</feature>
<evidence type="ECO:0000256" key="1">
    <source>
        <dbReference type="ARBA" id="ARBA00022448"/>
    </source>
</evidence>
<keyword evidence="8" id="KW-1185">Reference proteome</keyword>
<dbReference type="InterPro" id="IPR040047">
    <property type="entry name" value="VPS50"/>
</dbReference>
<dbReference type="CDD" id="cd17934">
    <property type="entry name" value="DEXXQc_Upf1-like"/>
    <property type="match status" value="1"/>
</dbReference>
<evidence type="ECO:0000256" key="2">
    <source>
        <dbReference type="ARBA" id="ARBA00022927"/>
    </source>
</evidence>
<dbReference type="Pfam" id="PF10474">
    <property type="entry name" value="Syndetin_C"/>
    <property type="match status" value="1"/>
</dbReference>
<sequence length="909" mass="104911">MQALCFSAELSKFLALAQLDGTRRLYESRWRLYIDWCDGREIDHLSPSISKVVLLDECSQMTEPTSLLPIARFECEKLILVGDPKQLNPTIQGSEPLHKSGLQQTLFDRFIQMGHEPTLLRTQYRCHPNISAIANDLFYDNQLINGVSEKDRQPLADIFPTLCFYNVADGKELCGNVGSYYNDQEAEFVVLLIEALVYHGVDPKYIGVITLYKAQLSRISLHLQASKVKVARTRAPRTVTTKDVVDVLSEVSCVSHTGSKQRSSSLDDDQSSPGYEPIYKYKEEDREFARDPLEQAELISSIEDVYFSDDSFDSSRYELKKLDSTQPIDLDKMDEDRDVLRKQLQAVSKKVSDLVLENQSAYVKELQRVMELQTNLQTANVICANGRRQLSLAKKDFTVASLSILSNHRKRLQLVSLMRSLHTIKTLQRTDIRLREMMEEEDYPGAIQLCLECQKAASTFKHFTCISELNSKLQDTLEMIEEQLDQALAKTCLNFDTHHYNKVQTAYRLLGKTQTAMDQLHMHFTSAIHNTAFTIVLGYVELCAGSDNTNFQKMPYRDLCGHITVDTYIPCLVNLCKALWEVMMSYHKTIDWHERFDPAAQQKESSGRVLGSKLTTTLKRIEDNLIQQSVVPGPSQLGAPNTDEKNTKVKFPYPHLSPVVEMTDLNKLFGLSERMVATESLLFLSEQFQFLQSHLESMIPPSKKPFLQQFYSQTVIVAHELRIPVYRSVATKAIDFEQMIQMMTNVRWDIKEIMSQHNPYVDWLLQELQLFDLRIQEVARKVPLPQPVYYILWEHVIRLSNWTFVEGFACAKKCSNEGRALMQLDFQQFLMKLEKLTDIRPIPDREYVETYIKAFYLTENDMEQWIRDHREYSTKQLTSLVTSGVTSLFQKKSRQKLVQVIEEIDRLRR</sequence>
<reference evidence="9" key="1">
    <citation type="submission" date="2025-08" db="UniProtKB">
        <authorList>
            <consortium name="RefSeq"/>
        </authorList>
    </citation>
    <scope>IDENTIFICATION</scope>
    <source>
        <tissue evidence="9">Testes</tissue>
    </source>
</reference>
<feature type="domain" description="Vacuolar protein sorting-associated protein 54 N-terminal" evidence="5">
    <location>
        <begin position="299"/>
        <end position="592"/>
    </location>
</feature>
<accession>A0ABM0N0E0</accession>
<dbReference type="InterPro" id="IPR019515">
    <property type="entry name" value="VPS54_N"/>
</dbReference>
<feature type="domain" description="DNA2/NAM7 helicase helicase" evidence="6">
    <location>
        <begin position="51"/>
        <end position="92"/>
    </location>
</feature>
<dbReference type="SUPFAM" id="SSF52540">
    <property type="entry name" value="P-loop containing nucleoside triphosphate hydrolases"/>
    <property type="match status" value="1"/>
</dbReference>
<evidence type="ECO:0000259" key="6">
    <source>
        <dbReference type="Pfam" id="PF13086"/>
    </source>
</evidence>
<keyword evidence="2" id="KW-0653">Protein transport</keyword>
<dbReference type="PANTHER" id="PTHR13258">
    <property type="entry name" value="SYNDETIN"/>
    <property type="match status" value="1"/>
</dbReference>
<dbReference type="InterPro" id="IPR041677">
    <property type="entry name" value="DNA2/NAM7_AAA_11"/>
</dbReference>
<feature type="domain" description="Syndetin C-terminal" evidence="4">
    <location>
        <begin position="668"/>
        <end position="902"/>
    </location>
</feature>
<proteinExistence type="predicted"/>
<organism evidence="8 9">
    <name type="scientific">Saccoglossus kowalevskii</name>
    <name type="common">Acorn worm</name>
    <dbReference type="NCBI Taxonomy" id="10224"/>
    <lineage>
        <taxon>Eukaryota</taxon>
        <taxon>Metazoa</taxon>
        <taxon>Hemichordata</taxon>
        <taxon>Enteropneusta</taxon>
        <taxon>Harrimaniidae</taxon>
        <taxon>Saccoglossus</taxon>
    </lineage>
</organism>
<keyword evidence="3" id="KW-0175">Coiled coil</keyword>
<dbReference type="Pfam" id="PF10475">
    <property type="entry name" value="Vps54_N"/>
    <property type="match status" value="1"/>
</dbReference>
<evidence type="ECO:0000313" key="8">
    <source>
        <dbReference type="Proteomes" id="UP000694865"/>
    </source>
</evidence>
<name>A0ABM0N0E0_SACKO</name>
<dbReference type="PANTHER" id="PTHR13258:SF0">
    <property type="entry name" value="SYNDETIN"/>
    <property type="match status" value="1"/>
</dbReference>
<dbReference type="InterPro" id="IPR047187">
    <property type="entry name" value="SF1_C_Upf1"/>
</dbReference>
<dbReference type="GeneID" id="102809677"/>
<dbReference type="CDD" id="cd18808">
    <property type="entry name" value="SF1_C_Upf1"/>
    <property type="match status" value="1"/>
</dbReference>
<dbReference type="Pfam" id="PF13087">
    <property type="entry name" value="AAA_12"/>
    <property type="match status" value="1"/>
</dbReference>
<evidence type="ECO:0000259" key="7">
    <source>
        <dbReference type="Pfam" id="PF13087"/>
    </source>
</evidence>
<evidence type="ECO:0000259" key="5">
    <source>
        <dbReference type="Pfam" id="PF10475"/>
    </source>
</evidence>
<dbReference type="InterPro" id="IPR027417">
    <property type="entry name" value="P-loop_NTPase"/>
</dbReference>
<evidence type="ECO:0000259" key="4">
    <source>
        <dbReference type="Pfam" id="PF10474"/>
    </source>
</evidence>
<dbReference type="InterPro" id="IPR041679">
    <property type="entry name" value="DNA2/NAM7-like_C"/>
</dbReference>
<dbReference type="RefSeq" id="XP_006825731.1">
    <property type="nucleotide sequence ID" value="XM_006825668.1"/>
</dbReference>
<dbReference type="Proteomes" id="UP000694865">
    <property type="component" value="Unplaced"/>
</dbReference>
<protein>
    <submittedName>
        <fullName evidence="9">Coiled-coil domain-containing protein 132-like</fullName>
    </submittedName>
</protein>
<gene>
    <name evidence="9" type="primary">LOC102809677</name>
</gene>
<dbReference type="Pfam" id="PF13086">
    <property type="entry name" value="AAA_11"/>
    <property type="match status" value="1"/>
</dbReference>